<evidence type="ECO:0000259" key="8">
    <source>
        <dbReference type="Pfam" id="PF14322"/>
    </source>
</evidence>
<reference evidence="9 10" key="1">
    <citation type="submission" date="2021-03" db="EMBL/GenBank/DDBJ databases">
        <title>Fibrella sp. HMF5405 genome sequencing and assembly.</title>
        <authorList>
            <person name="Kang H."/>
            <person name="Kim H."/>
            <person name="Bae S."/>
            <person name="Joh K."/>
        </authorList>
    </citation>
    <scope>NUCLEOTIDE SEQUENCE [LARGE SCALE GENOMIC DNA]</scope>
    <source>
        <strain evidence="9 10">HMF5405</strain>
    </source>
</reference>
<evidence type="ECO:0000256" key="3">
    <source>
        <dbReference type="ARBA" id="ARBA00022729"/>
    </source>
</evidence>
<gene>
    <name evidence="9" type="ORF">J2I46_10230</name>
</gene>
<comment type="similarity">
    <text evidence="2">Belongs to the SusD family.</text>
</comment>
<dbReference type="InterPro" id="IPR033985">
    <property type="entry name" value="SusD-like_N"/>
</dbReference>
<dbReference type="RefSeq" id="WP_207328900.1">
    <property type="nucleotide sequence ID" value="NZ_JAFMYW010000002.1"/>
</dbReference>
<evidence type="ECO:0000313" key="10">
    <source>
        <dbReference type="Proteomes" id="UP000664628"/>
    </source>
</evidence>
<dbReference type="InterPro" id="IPR011990">
    <property type="entry name" value="TPR-like_helical_dom_sf"/>
</dbReference>
<evidence type="ECO:0000256" key="2">
    <source>
        <dbReference type="ARBA" id="ARBA00006275"/>
    </source>
</evidence>
<dbReference type="InterPro" id="IPR012944">
    <property type="entry name" value="SusD_RagB_dom"/>
</dbReference>
<accession>A0ABS3JG34</accession>
<evidence type="ECO:0000259" key="7">
    <source>
        <dbReference type="Pfam" id="PF07980"/>
    </source>
</evidence>
<dbReference type="Gene3D" id="1.25.40.390">
    <property type="match status" value="1"/>
</dbReference>
<dbReference type="PROSITE" id="PS51257">
    <property type="entry name" value="PROKAR_LIPOPROTEIN"/>
    <property type="match status" value="1"/>
</dbReference>
<protein>
    <submittedName>
        <fullName evidence="9">RagB/SusD family nutrient uptake outer membrane protein</fullName>
    </submittedName>
</protein>
<feature type="domain" description="RagB/SusD" evidence="7">
    <location>
        <begin position="417"/>
        <end position="569"/>
    </location>
</feature>
<dbReference type="Pfam" id="PF07980">
    <property type="entry name" value="SusD_RagB"/>
    <property type="match status" value="1"/>
</dbReference>
<keyword evidence="10" id="KW-1185">Reference proteome</keyword>
<name>A0ABS3JG34_9BACT</name>
<evidence type="ECO:0000313" key="9">
    <source>
        <dbReference type="EMBL" id="MBO0948960.1"/>
    </source>
</evidence>
<feature type="domain" description="SusD-like N-terminal" evidence="8">
    <location>
        <begin position="93"/>
        <end position="232"/>
    </location>
</feature>
<keyword evidence="4" id="KW-0472">Membrane</keyword>
<dbReference type="EMBL" id="JAFMYW010000002">
    <property type="protein sequence ID" value="MBO0948960.1"/>
    <property type="molecule type" value="Genomic_DNA"/>
</dbReference>
<organism evidence="9 10">
    <name type="scientific">Fibrella forsythiae</name>
    <dbReference type="NCBI Taxonomy" id="2817061"/>
    <lineage>
        <taxon>Bacteria</taxon>
        <taxon>Pseudomonadati</taxon>
        <taxon>Bacteroidota</taxon>
        <taxon>Cytophagia</taxon>
        <taxon>Cytophagales</taxon>
        <taxon>Spirosomataceae</taxon>
        <taxon>Fibrella</taxon>
    </lineage>
</organism>
<evidence type="ECO:0000256" key="6">
    <source>
        <dbReference type="SAM" id="SignalP"/>
    </source>
</evidence>
<dbReference type="Pfam" id="PF14322">
    <property type="entry name" value="SusD-like_3"/>
    <property type="match status" value="1"/>
</dbReference>
<proteinExistence type="inferred from homology"/>
<dbReference type="SUPFAM" id="SSF48452">
    <property type="entry name" value="TPR-like"/>
    <property type="match status" value="1"/>
</dbReference>
<evidence type="ECO:0000256" key="4">
    <source>
        <dbReference type="ARBA" id="ARBA00023136"/>
    </source>
</evidence>
<keyword evidence="3 6" id="KW-0732">Signal</keyword>
<comment type="caution">
    <text evidence="9">The sequence shown here is derived from an EMBL/GenBank/DDBJ whole genome shotgun (WGS) entry which is preliminary data.</text>
</comment>
<evidence type="ECO:0000256" key="1">
    <source>
        <dbReference type="ARBA" id="ARBA00004442"/>
    </source>
</evidence>
<comment type="subcellular location">
    <subcellularLocation>
        <location evidence="1">Cell outer membrane</location>
    </subcellularLocation>
</comment>
<dbReference type="Proteomes" id="UP000664628">
    <property type="component" value="Unassembled WGS sequence"/>
</dbReference>
<keyword evidence="5" id="KW-0998">Cell outer membrane</keyword>
<evidence type="ECO:0000256" key="5">
    <source>
        <dbReference type="ARBA" id="ARBA00023237"/>
    </source>
</evidence>
<feature type="signal peptide" evidence="6">
    <location>
        <begin position="1"/>
        <end position="20"/>
    </location>
</feature>
<feature type="chain" id="PRO_5046424870" evidence="6">
    <location>
        <begin position="21"/>
        <end position="569"/>
    </location>
</feature>
<sequence>MTIRTFFSYVSALCLGTALFASCTKLDETLYDRVTSGNFFQTRDDVYRSFLRTFEHGYWTVQGAQFIMQELPADQLMTPNREGDWYDGGQYIRAHGHTWTSQDSWCNDGWNNLYQGVTLATNSLQDIQGIDPAKFNLSVAQQQQLIAELRTMRAWYYIRLFDLYRNLEIITAVKGQTTGTTQSTPQQTFAFIETELKESLPLLAAKGDAGTEQFQGRWTKAGAMTLLARLYLNAKVYIGQDRYADCATICQDIIDGKYGAYSVATRWDAPYDWNNDQSAETIFAFPGTFGRSHWQYDGGMYFWMMPFNAAQGYMSFTDFGNANPRYALQPGRNVDSLEYSFALGKPFIKFQKYADDVRLKKYRNLGNSQREGMFLYGYLTYNNNRDTVRSTRDYTLYIRDQVGWFKKTKPGQVLADKESNMNHADQNSGIYVTKYPVYPSSDVHKIESDYAEIRLAEVYYTLAECRFRLGNKTQAAQLLNTVRKRYYPAGSPSLYPTDGSTLTEQELLDEWGREFVAEGRRRTDLIRFDKFNTGTWWDKQPDADDHTKIFPIGFNVLNVSPQLKQNPGY</sequence>